<name>A0A3C1KSG8_9GAMM</name>
<evidence type="ECO:0000256" key="1">
    <source>
        <dbReference type="ARBA" id="ARBA00010835"/>
    </source>
</evidence>
<dbReference type="GO" id="GO:0003747">
    <property type="term" value="F:translation release factor activity"/>
    <property type="evidence" value="ECO:0007669"/>
    <property type="project" value="InterPro"/>
</dbReference>
<dbReference type="GO" id="GO:0004045">
    <property type="term" value="F:peptidyl-tRNA hydrolase activity"/>
    <property type="evidence" value="ECO:0007669"/>
    <property type="project" value="TreeGrafter"/>
</dbReference>
<dbReference type="InterPro" id="IPR000352">
    <property type="entry name" value="Pep_chain_release_fac_I"/>
</dbReference>
<proteinExistence type="inferred from homology"/>
<dbReference type="Proteomes" id="UP000259273">
    <property type="component" value="Unassembled WGS sequence"/>
</dbReference>
<evidence type="ECO:0000313" key="4">
    <source>
        <dbReference type="EMBL" id="HAN29478.1"/>
    </source>
</evidence>
<evidence type="ECO:0000259" key="3">
    <source>
        <dbReference type="PROSITE" id="PS00745"/>
    </source>
</evidence>
<evidence type="ECO:0000313" key="5">
    <source>
        <dbReference type="Proteomes" id="UP000259273"/>
    </source>
</evidence>
<feature type="compositionally biased region" description="Basic residues" evidence="2">
    <location>
        <begin position="130"/>
        <end position="140"/>
    </location>
</feature>
<dbReference type="InterPro" id="IPR045853">
    <property type="entry name" value="Pep_chain_release_fac_I_sf"/>
</dbReference>
<organism evidence="4 5">
    <name type="scientific">Haliea salexigens</name>
    <dbReference type="NCBI Taxonomy" id="287487"/>
    <lineage>
        <taxon>Bacteria</taxon>
        <taxon>Pseudomonadati</taxon>
        <taxon>Pseudomonadota</taxon>
        <taxon>Gammaproteobacteria</taxon>
        <taxon>Cellvibrionales</taxon>
        <taxon>Halieaceae</taxon>
        <taxon>Haliea</taxon>
    </lineage>
</organism>
<feature type="region of interest" description="Disordered" evidence="2">
    <location>
        <begin position="99"/>
        <end position="140"/>
    </location>
</feature>
<evidence type="ECO:0000256" key="2">
    <source>
        <dbReference type="SAM" id="MobiDB-lite"/>
    </source>
</evidence>
<feature type="domain" description="Prokaryotic-type class I peptide chain release factors" evidence="3">
    <location>
        <begin position="21"/>
        <end position="37"/>
    </location>
</feature>
<dbReference type="AlphaFoldDB" id="A0A3C1KSG8"/>
<comment type="similarity">
    <text evidence="1">Belongs to the prokaryotic/mitochondrial release factor family.</text>
</comment>
<dbReference type="STRING" id="1121937.GCA_000423125_03185"/>
<dbReference type="PROSITE" id="PS00745">
    <property type="entry name" value="RF_PROK_I"/>
    <property type="match status" value="1"/>
</dbReference>
<dbReference type="NCBIfam" id="NF006718">
    <property type="entry name" value="PRK09256.1"/>
    <property type="match status" value="1"/>
</dbReference>
<comment type="caution">
    <text evidence="4">The sequence shown here is derived from an EMBL/GenBank/DDBJ whole genome shotgun (WGS) entry which is preliminary data.</text>
</comment>
<reference evidence="4 5" key="1">
    <citation type="journal article" date="2018" name="Nat. Biotechnol.">
        <title>A standardized bacterial taxonomy based on genome phylogeny substantially revises the tree of life.</title>
        <authorList>
            <person name="Parks D.H."/>
            <person name="Chuvochina M."/>
            <person name="Waite D.W."/>
            <person name="Rinke C."/>
            <person name="Skarshewski A."/>
            <person name="Chaumeil P.A."/>
            <person name="Hugenholtz P."/>
        </authorList>
    </citation>
    <scope>NUCLEOTIDE SEQUENCE [LARGE SCALE GENOMIC DNA]</scope>
    <source>
        <strain evidence="4">UBA9158</strain>
    </source>
</reference>
<protein>
    <submittedName>
        <fullName evidence="4">Aminoacyl-tRNA hydrolase</fullName>
    </submittedName>
</protein>
<dbReference type="Pfam" id="PF00472">
    <property type="entry name" value="RF-1"/>
    <property type="match status" value="1"/>
</dbReference>
<dbReference type="RefSeq" id="WP_286980512.1">
    <property type="nucleotide sequence ID" value="NZ_JBLIAR010000010.1"/>
</dbReference>
<dbReference type="EMBL" id="DMND01000237">
    <property type="protein sequence ID" value="HAN29478.1"/>
    <property type="molecule type" value="Genomic_DNA"/>
</dbReference>
<dbReference type="GO" id="GO:0043022">
    <property type="term" value="F:ribosome binding"/>
    <property type="evidence" value="ECO:0007669"/>
    <property type="project" value="TreeGrafter"/>
</dbReference>
<keyword evidence="4" id="KW-0378">Hydrolase</keyword>
<dbReference type="SUPFAM" id="SSF75620">
    <property type="entry name" value="Release factor"/>
    <property type="match status" value="1"/>
</dbReference>
<feature type="compositionally biased region" description="Basic residues" evidence="2">
    <location>
        <begin position="101"/>
        <end position="120"/>
    </location>
</feature>
<gene>
    <name evidence="4" type="ORF">DCP75_17480</name>
</gene>
<dbReference type="GO" id="GO:0072344">
    <property type="term" value="P:rescue of stalled ribosome"/>
    <property type="evidence" value="ECO:0007669"/>
    <property type="project" value="TreeGrafter"/>
</dbReference>
<sequence>MLQISPTLAIPLDEVELSAIRAQGAGGQNVNKVSTAIHLRFDAAASSLPESCVAAVLARRDSRISAEGVVTIKAQRFRSQAKNREDALARLAELIAESCRPRKARRPTRPTLSSKRKRLDKKQQRGTLKAQRRPVRRGDE</sequence>
<dbReference type="PANTHER" id="PTHR47814">
    <property type="entry name" value="PEPTIDYL-TRNA HYDROLASE ARFB"/>
    <property type="match status" value="1"/>
</dbReference>
<dbReference type="Gene3D" id="3.30.160.20">
    <property type="match status" value="1"/>
</dbReference>
<accession>A0A3C1KSG8</accession>
<dbReference type="PANTHER" id="PTHR47814:SF1">
    <property type="entry name" value="PEPTIDYL-TRNA HYDROLASE ARFB"/>
    <property type="match status" value="1"/>
</dbReference>